<name>A0A3S2WIP3_9ACTN</name>
<dbReference type="InterPro" id="IPR029016">
    <property type="entry name" value="GAF-like_dom_sf"/>
</dbReference>
<feature type="domain" description="HTH iclR-type" evidence="4">
    <location>
        <begin position="20"/>
        <end position="87"/>
    </location>
</feature>
<keyword evidence="7" id="KW-1185">Reference proteome</keyword>
<dbReference type="GO" id="GO:0003700">
    <property type="term" value="F:DNA-binding transcription factor activity"/>
    <property type="evidence" value="ECO:0007669"/>
    <property type="project" value="TreeGrafter"/>
</dbReference>
<evidence type="ECO:0000259" key="5">
    <source>
        <dbReference type="PROSITE" id="PS51078"/>
    </source>
</evidence>
<dbReference type="GO" id="GO:0045892">
    <property type="term" value="P:negative regulation of DNA-templated transcription"/>
    <property type="evidence" value="ECO:0007669"/>
    <property type="project" value="TreeGrafter"/>
</dbReference>
<sequence length="262" mass="27872">MSAAILAETRRGTADPSVPDNAVARISAILDCFAGRTGHLGVSELSRRSGLPKSTTSRLVADMVGHGLLEREGTALRLGCRIFELGQHVPPRRALRDVALPLMSDLRATTRLSVHLAVLDGSDAVYVEILRGDSVPDMPSRPGGRIPAHAAAVGKAMLAFAPRRTFDEVVACGLRRVGPRTLTTPRSLARELERIRRDGLAFEHEESGPGIACVAGPILDQDRRPVAALSVSGWSARLQPNRVASDVRTAALAASRMLSSTA</sequence>
<dbReference type="PANTHER" id="PTHR30136">
    <property type="entry name" value="HELIX-TURN-HELIX TRANSCRIPTIONAL REGULATOR, ICLR FAMILY"/>
    <property type="match status" value="1"/>
</dbReference>
<dbReference type="SUPFAM" id="SSF46785">
    <property type="entry name" value="Winged helix' DNA-binding domain"/>
    <property type="match status" value="1"/>
</dbReference>
<dbReference type="SUPFAM" id="SSF55781">
    <property type="entry name" value="GAF domain-like"/>
    <property type="match status" value="1"/>
</dbReference>
<protein>
    <submittedName>
        <fullName evidence="6">IclR family transcriptional regulator</fullName>
    </submittedName>
</protein>
<keyword evidence="1" id="KW-0805">Transcription regulation</keyword>
<dbReference type="Pfam" id="PF01614">
    <property type="entry name" value="IclR_C"/>
    <property type="match status" value="1"/>
</dbReference>
<dbReference type="RefSeq" id="WP_127829519.1">
    <property type="nucleotide sequence ID" value="NZ_RZYA01000008.1"/>
</dbReference>
<dbReference type="InterPro" id="IPR014757">
    <property type="entry name" value="Tscrpt_reg_IclR_C"/>
</dbReference>
<feature type="domain" description="IclR-ED" evidence="5">
    <location>
        <begin position="81"/>
        <end position="262"/>
    </location>
</feature>
<evidence type="ECO:0000256" key="3">
    <source>
        <dbReference type="ARBA" id="ARBA00023163"/>
    </source>
</evidence>
<dbReference type="Gene3D" id="1.10.10.10">
    <property type="entry name" value="Winged helix-like DNA-binding domain superfamily/Winged helix DNA-binding domain"/>
    <property type="match status" value="1"/>
</dbReference>
<evidence type="ECO:0000313" key="7">
    <source>
        <dbReference type="Proteomes" id="UP000283128"/>
    </source>
</evidence>
<gene>
    <name evidence="6" type="ORF">EOT10_19700</name>
</gene>
<dbReference type="InterPro" id="IPR005471">
    <property type="entry name" value="Tscrpt_reg_IclR_N"/>
</dbReference>
<reference evidence="6 7" key="1">
    <citation type="submission" date="2019-01" db="EMBL/GenBank/DDBJ databases">
        <title>Genome sequences of Streptomyces and Rhizobium isolates collected from root and soil.</title>
        <authorList>
            <person name="Chhettri S."/>
            <person name="Sevigny J.L."/>
            <person name="Sen A."/>
            <person name="Ennis N."/>
            <person name="Tisa L."/>
        </authorList>
    </citation>
    <scope>NUCLEOTIDE SEQUENCE [LARGE SCALE GENOMIC DNA]</scope>
    <source>
        <strain evidence="6 7">San01</strain>
    </source>
</reference>
<dbReference type="GO" id="GO:0003677">
    <property type="term" value="F:DNA binding"/>
    <property type="evidence" value="ECO:0007669"/>
    <property type="project" value="UniProtKB-KW"/>
</dbReference>
<dbReference type="PANTHER" id="PTHR30136:SF24">
    <property type="entry name" value="HTH-TYPE TRANSCRIPTIONAL REPRESSOR ALLR"/>
    <property type="match status" value="1"/>
</dbReference>
<proteinExistence type="predicted"/>
<keyword evidence="2" id="KW-0238">DNA-binding</keyword>
<dbReference type="SMART" id="SM00346">
    <property type="entry name" value="HTH_ICLR"/>
    <property type="match status" value="1"/>
</dbReference>
<dbReference type="EMBL" id="RZYA01000008">
    <property type="protein sequence ID" value="RVU23236.1"/>
    <property type="molecule type" value="Genomic_DNA"/>
</dbReference>
<dbReference type="InterPro" id="IPR036390">
    <property type="entry name" value="WH_DNA-bd_sf"/>
</dbReference>
<accession>A0A3S2WIP3</accession>
<dbReference type="PROSITE" id="PS51078">
    <property type="entry name" value="ICLR_ED"/>
    <property type="match status" value="1"/>
</dbReference>
<dbReference type="Pfam" id="PF09339">
    <property type="entry name" value="HTH_IclR"/>
    <property type="match status" value="1"/>
</dbReference>
<dbReference type="PROSITE" id="PS51077">
    <property type="entry name" value="HTH_ICLR"/>
    <property type="match status" value="1"/>
</dbReference>
<dbReference type="Gene3D" id="3.30.450.40">
    <property type="match status" value="1"/>
</dbReference>
<evidence type="ECO:0000256" key="2">
    <source>
        <dbReference type="ARBA" id="ARBA00023125"/>
    </source>
</evidence>
<dbReference type="InterPro" id="IPR036388">
    <property type="entry name" value="WH-like_DNA-bd_sf"/>
</dbReference>
<dbReference type="InterPro" id="IPR050707">
    <property type="entry name" value="HTH_MetabolicPath_Reg"/>
</dbReference>
<evidence type="ECO:0000256" key="1">
    <source>
        <dbReference type="ARBA" id="ARBA00023015"/>
    </source>
</evidence>
<evidence type="ECO:0000313" key="6">
    <source>
        <dbReference type="EMBL" id="RVU23236.1"/>
    </source>
</evidence>
<keyword evidence="3" id="KW-0804">Transcription</keyword>
<evidence type="ECO:0000259" key="4">
    <source>
        <dbReference type="PROSITE" id="PS51077"/>
    </source>
</evidence>
<dbReference type="AlphaFoldDB" id="A0A3S2WIP3"/>
<dbReference type="Proteomes" id="UP000283128">
    <property type="component" value="Unassembled WGS sequence"/>
</dbReference>
<comment type="caution">
    <text evidence="6">The sequence shown here is derived from an EMBL/GenBank/DDBJ whole genome shotgun (WGS) entry which is preliminary data.</text>
</comment>
<dbReference type="OrthoDB" id="60629at2"/>
<organism evidence="6 7">
    <name type="scientific">Streptomyces antnestii</name>
    <dbReference type="NCBI Taxonomy" id="2494256"/>
    <lineage>
        <taxon>Bacteria</taxon>
        <taxon>Bacillati</taxon>
        <taxon>Actinomycetota</taxon>
        <taxon>Actinomycetes</taxon>
        <taxon>Kitasatosporales</taxon>
        <taxon>Streptomycetaceae</taxon>
        <taxon>Streptomyces</taxon>
    </lineage>
</organism>